<protein>
    <submittedName>
        <fullName evidence="2">Uncharacterized protein</fullName>
    </submittedName>
</protein>
<gene>
    <name evidence="2" type="ORF">EZS28_013810</name>
</gene>
<dbReference type="Proteomes" id="UP000324800">
    <property type="component" value="Unassembled WGS sequence"/>
</dbReference>
<reference evidence="2 3" key="1">
    <citation type="submission" date="2019-03" db="EMBL/GenBank/DDBJ databases">
        <title>Single cell metagenomics reveals metabolic interactions within the superorganism composed of flagellate Streblomastix strix and complex community of Bacteroidetes bacteria on its surface.</title>
        <authorList>
            <person name="Treitli S.C."/>
            <person name="Kolisko M."/>
            <person name="Husnik F."/>
            <person name="Keeling P."/>
            <person name="Hampl V."/>
        </authorList>
    </citation>
    <scope>NUCLEOTIDE SEQUENCE [LARGE SCALE GENOMIC DNA]</scope>
    <source>
        <strain evidence="2">ST1C</strain>
    </source>
</reference>
<dbReference type="EMBL" id="SNRW01003148">
    <property type="protein sequence ID" value="KAA6390660.1"/>
    <property type="molecule type" value="Genomic_DNA"/>
</dbReference>
<feature type="coiled-coil region" evidence="1">
    <location>
        <begin position="7"/>
        <end position="34"/>
    </location>
</feature>
<proteinExistence type="predicted"/>
<organism evidence="2 3">
    <name type="scientific">Streblomastix strix</name>
    <dbReference type="NCBI Taxonomy" id="222440"/>
    <lineage>
        <taxon>Eukaryota</taxon>
        <taxon>Metamonada</taxon>
        <taxon>Preaxostyla</taxon>
        <taxon>Oxymonadida</taxon>
        <taxon>Streblomastigidae</taxon>
        <taxon>Streblomastix</taxon>
    </lineage>
</organism>
<comment type="caution">
    <text evidence="2">The sequence shown here is derived from an EMBL/GenBank/DDBJ whole genome shotgun (WGS) entry which is preliminary data.</text>
</comment>
<evidence type="ECO:0000313" key="3">
    <source>
        <dbReference type="Proteomes" id="UP000324800"/>
    </source>
</evidence>
<name>A0A5J4W7A0_9EUKA</name>
<sequence>MSYWTKKRTTEDRKIEQRTEIEQLRKDNDLLEHLLTVGLNNIASFHKIIDKEWKPALRIVAISFQTTYEI</sequence>
<keyword evidence="1" id="KW-0175">Coiled coil</keyword>
<dbReference type="AlphaFoldDB" id="A0A5J4W7A0"/>
<evidence type="ECO:0000256" key="1">
    <source>
        <dbReference type="SAM" id="Coils"/>
    </source>
</evidence>
<accession>A0A5J4W7A0</accession>
<evidence type="ECO:0000313" key="2">
    <source>
        <dbReference type="EMBL" id="KAA6390660.1"/>
    </source>
</evidence>